<dbReference type="InterPro" id="IPR052539">
    <property type="entry name" value="MGD_biosynthesis_adapter"/>
</dbReference>
<dbReference type="PANTHER" id="PTHR40072">
    <property type="entry name" value="MOLYBDOPTERIN-GUANINE DINUCLEOTIDE BIOSYNTHESIS ADAPTER PROTEIN-RELATED"/>
    <property type="match status" value="1"/>
</dbReference>
<dbReference type="EMBL" id="NMUJ01000024">
    <property type="protein sequence ID" value="OYV03074.1"/>
    <property type="molecule type" value="Genomic_DNA"/>
</dbReference>
<dbReference type="AlphaFoldDB" id="A0A257LTY2"/>
<dbReference type="PANTHER" id="PTHR40072:SF1">
    <property type="entry name" value="MOLYBDOPTERIN-GUANINE DINUCLEOTIDE BIOSYNTHESIS ADAPTER PROTEIN"/>
    <property type="match status" value="1"/>
</dbReference>
<evidence type="ECO:0000313" key="3">
    <source>
        <dbReference type="Proteomes" id="UP000216312"/>
    </source>
</evidence>
<dbReference type="Pfam" id="PF03205">
    <property type="entry name" value="MobB"/>
    <property type="match status" value="1"/>
</dbReference>
<evidence type="ECO:0000313" key="2">
    <source>
        <dbReference type="EMBL" id="OYV03074.1"/>
    </source>
</evidence>
<dbReference type="InterPro" id="IPR027417">
    <property type="entry name" value="P-loop_NTPase"/>
</dbReference>
<gene>
    <name evidence="2" type="ORF">CGW93_02580</name>
</gene>
<name>A0A257LTY2_UNCW3</name>
<protein>
    <recommendedName>
        <fullName evidence="1">Molybdopterin-guanine dinucleotide biosynthesis protein B (MobB) domain-containing protein</fullName>
    </recommendedName>
</protein>
<organism evidence="2 3">
    <name type="scientific">candidate division WOR-3 bacterium 4484_18</name>
    <dbReference type="NCBI Taxonomy" id="2020626"/>
    <lineage>
        <taxon>Bacteria</taxon>
        <taxon>Bacteria division WOR-3</taxon>
    </lineage>
</organism>
<reference evidence="3" key="1">
    <citation type="submission" date="2017-07" db="EMBL/GenBank/DDBJ databases">
        <title>Novel pathways for hydrocarbon cycling and metabolic interdependencies in hydrothermal sediment communities.</title>
        <authorList>
            <person name="Dombrowski N."/>
            <person name="Seitz K."/>
            <person name="Teske A."/>
            <person name="Baker B."/>
        </authorList>
    </citation>
    <scope>NUCLEOTIDE SEQUENCE [LARGE SCALE GENOMIC DNA]</scope>
</reference>
<dbReference type="InterPro" id="IPR004435">
    <property type="entry name" value="MobB_dom"/>
</dbReference>
<dbReference type="Proteomes" id="UP000216312">
    <property type="component" value="Unassembled WGS sequence"/>
</dbReference>
<evidence type="ECO:0000259" key="1">
    <source>
        <dbReference type="Pfam" id="PF03205"/>
    </source>
</evidence>
<dbReference type="Gene3D" id="3.40.50.300">
    <property type="entry name" value="P-loop containing nucleotide triphosphate hydrolases"/>
    <property type="match status" value="1"/>
</dbReference>
<comment type="caution">
    <text evidence="2">The sequence shown here is derived from an EMBL/GenBank/DDBJ whole genome shotgun (WGS) entry which is preliminary data.</text>
</comment>
<sequence length="97" mass="10669">MRLPYVVGVVGESGVGKTTFIVNLLPKFIDDGFNVGVVKHCMHGFDLDVEGKDSWRFVQKGATGVLLTADDKIAIIRKPVDDNFGGRERTPVSCDRF</sequence>
<accession>A0A257LTY2</accession>
<feature type="domain" description="Molybdopterin-guanine dinucleotide biosynthesis protein B (MobB)" evidence="1">
    <location>
        <begin position="6"/>
        <end position="79"/>
    </location>
</feature>
<proteinExistence type="predicted"/>
<dbReference type="SUPFAM" id="SSF52540">
    <property type="entry name" value="P-loop containing nucleoside triphosphate hydrolases"/>
    <property type="match status" value="1"/>
</dbReference>
<dbReference type="GO" id="GO:0006777">
    <property type="term" value="P:Mo-molybdopterin cofactor biosynthetic process"/>
    <property type="evidence" value="ECO:0007669"/>
    <property type="project" value="InterPro"/>
</dbReference>
<dbReference type="GO" id="GO:0005525">
    <property type="term" value="F:GTP binding"/>
    <property type="evidence" value="ECO:0007669"/>
    <property type="project" value="InterPro"/>
</dbReference>